<dbReference type="PANTHER" id="PTHR43155">
    <property type="entry name" value="CYCLIC DI-GMP PHOSPHODIESTERASE PA4108-RELATED"/>
    <property type="match status" value="1"/>
</dbReference>
<dbReference type="Gene3D" id="3.30.450.40">
    <property type="match status" value="1"/>
</dbReference>
<dbReference type="PROSITE" id="PS51832">
    <property type="entry name" value="HD_GYP"/>
    <property type="match status" value="1"/>
</dbReference>
<dbReference type="Gene3D" id="1.10.3210.10">
    <property type="entry name" value="Hypothetical protein af1432"/>
    <property type="match status" value="2"/>
</dbReference>
<feature type="transmembrane region" description="Helical" evidence="1">
    <location>
        <begin position="350"/>
        <end position="368"/>
    </location>
</feature>
<dbReference type="Gene3D" id="6.10.340.10">
    <property type="match status" value="1"/>
</dbReference>
<dbReference type="InterPro" id="IPR037522">
    <property type="entry name" value="HD_GYP_dom"/>
</dbReference>
<dbReference type="PANTHER" id="PTHR43155:SF2">
    <property type="entry name" value="CYCLIC DI-GMP PHOSPHODIESTERASE PA4108"/>
    <property type="match status" value="1"/>
</dbReference>
<comment type="caution">
    <text evidence="4">The sequence shown here is derived from an EMBL/GenBank/DDBJ whole genome shotgun (WGS) entry which is preliminary data.</text>
</comment>
<dbReference type="InterPro" id="IPR003018">
    <property type="entry name" value="GAF"/>
</dbReference>
<evidence type="ECO:0000259" key="2">
    <source>
        <dbReference type="PROSITE" id="PS50885"/>
    </source>
</evidence>
<gene>
    <name evidence="4" type="ORF">GCM10007350_00790</name>
</gene>
<dbReference type="InterPro" id="IPR003607">
    <property type="entry name" value="HD/PDEase_dom"/>
</dbReference>
<evidence type="ECO:0000313" key="5">
    <source>
        <dbReference type="Proteomes" id="UP000604737"/>
    </source>
</evidence>
<dbReference type="RefSeq" id="WP_189458174.1">
    <property type="nucleotide sequence ID" value="NZ_BMYO01000001.1"/>
</dbReference>
<dbReference type="Proteomes" id="UP000604737">
    <property type="component" value="Unassembled WGS sequence"/>
</dbReference>
<dbReference type="EMBL" id="BMYO01000001">
    <property type="protein sequence ID" value="GHD55313.1"/>
    <property type="molecule type" value="Genomic_DNA"/>
</dbReference>
<dbReference type="Pfam" id="PF00672">
    <property type="entry name" value="HAMP"/>
    <property type="match status" value="1"/>
</dbReference>
<accession>A0ABQ3GW77</accession>
<feature type="domain" description="HD-GYP" evidence="3">
    <location>
        <begin position="743"/>
        <end position="957"/>
    </location>
</feature>
<reference evidence="5" key="1">
    <citation type="journal article" date="2019" name="Int. J. Syst. Evol. Microbiol.">
        <title>The Global Catalogue of Microorganisms (GCM) 10K type strain sequencing project: providing services to taxonomists for standard genome sequencing and annotation.</title>
        <authorList>
            <consortium name="The Broad Institute Genomics Platform"/>
            <consortium name="The Broad Institute Genome Sequencing Center for Infectious Disease"/>
            <person name="Wu L."/>
            <person name="Ma J."/>
        </authorList>
    </citation>
    <scope>NUCLEOTIDE SEQUENCE [LARGE SCALE GENOMIC DNA]</scope>
    <source>
        <strain evidence="5">KCTC 23701</strain>
    </source>
</reference>
<dbReference type="CDD" id="cd00077">
    <property type="entry name" value="HDc"/>
    <property type="match status" value="2"/>
</dbReference>
<dbReference type="SMART" id="SM00304">
    <property type="entry name" value="HAMP"/>
    <property type="match status" value="1"/>
</dbReference>
<feature type="domain" description="HAMP" evidence="2">
    <location>
        <begin position="369"/>
        <end position="422"/>
    </location>
</feature>
<evidence type="ECO:0000313" key="4">
    <source>
        <dbReference type="EMBL" id="GHD55313.1"/>
    </source>
</evidence>
<dbReference type="SUPFAM" id="SSF109604">
    <property type="entry name" value="HD-domain/PDEase-like"/>
    <property type="match status" value="2"/>
</dbReference>
<dbReference type="SMART" id="SM00065">
    <property type="entry name" value="GAF"/>
    <property type="match status" value="1"/>
</dbReference>
<sequence>MPASSIATPRRSSYPLHVHIAYLFVALITCYALVNTFYQYRSTRQMLLTATESLFGQIGSQTVRTVESIYSPALTVVDLMAQQHLMYAFSLDERLESLAYLAEALQSQPSLSAVYIGYENGDFFLVRKLTGAPLFGAAQPLPPGTAFLVQSLSDGDGEFLYYRRDLTLIEKRFAPGYRFDPRTRPWYQSAIGKPAHQISDPYLFFTTREVGTTLSRRTANGRCVVGADITLAVLDDVLGKEKMTPHAVLSVVDGKGNVIAASGGQALMRSAGDHEVRQARLPELKQPVLERLFDPSFERGNARTLEVGGQEWLGYTAPIPLRSGNSLFLAVAAPQGELLVDAQRLRMRSLLIATAILAVAALAAYVISRLASRPLKALTEEAQRIRAMRFGKSAPISSFITEIDELAEAMALMKSTIRNFLDIGEAMAAERRFEPLLARILEETTKIAQAKGGVIYLADEAGGLVPAQARLDDVALVNPRAIPVLNSGSDGIHPAVIAMAGSTTLESLLPSALNDWYGAFGRFEKPLTTISIPLKNRQDELVGVVFLLQDEKVLRYGVGHELITLVEALSGTAAVTIETQRLILEQKKLLESFIQLVAGAIDAKSPYTGGHCQRVPELTKMLARAACEARDGPYAGFALSDDEWEELHIAAWLHDCGKVTTPEYVVDKATKLETICDRIHEVRMRFEVLKRDAEIGMLKAVVAGGDRNALAAQLRDQLAVLDDEFYFVAECNQGGEFMAPERVERLQAIAARTWQRTLDDRLGISHDELLRKGDAPRTLPVTEALLADKPEHRFPRSPRDALPEGHGFKMTVPELLYNRGELHNLAIGRGTLSEEDRYKINEHIVQTIVMLEKLPFPRHLKRVPEIAGGHHEKMDGNGYPKRLTRDEMSDTARMMAIADIFEALTAVDRPYKKGKTLSQSIAIMSKMRDDAHIDPELFALFLESGVYLAYAKRFLRPEQIDDVDIARALGVTA</sequence>
<dbReference type="InterPro" id="IPR029016">
    <property type="entry name" value="GAF-like_dom_sf"/>
</dbReference>
<dbReference type="Pfam" id="PF13487">
    <property type="entry name" value="HD_5"/>
    <property type="match status" value="1"/>
</dbReference>
<name>A0ABQ3GW77_9NEIS</name>
<keyword evidence="5" id="KW-1185">Reference proteome</keyword>
<keyword evidence="1" id="KW-0472">Membrane</keyword>
<dbReference type="SUPFAM" id="SSF55781">
    <property type="entry name" value="GAF domain-like"/>
    <property type="match status" value="1"/>
</dbReference>
<evidence type="ECO:0000256" key="1">
    <source>
        <dbReference type="SAM" id="Phobius"/>
    </source>
</evidence>
<keyword evidence="1" id="KW-0812">Transmembrane</keyword>
<feature type="transmembrane region" description="Helical" evidence="1">
    <location>
        <begin position="20"/>
        <end position="38"/>
    </location>
</feature>
<dbReference type="PROSITE" id="PS50885">
    <property type="entry name" value="HAMP"/>
    <property type="match status" value="1"/>
</dbReference>
<organism evidence="4 5">
    <name type="scientific">Jeongeupia chitinilytica</name>
    <dbReference type="NCBI Taxonomy" id="1041641"/>
    <lineage>
        <taxon>Bacteria</taxon>
        <taxon>Pseudomonadati</taxon>
        <taxon>Pseudomonadota</taxon>
        <taxon>Betaproteobacteria</taxon>
        <taxon>Neisseriales</taxon>
        <taxon>Chitinibacteraceae</taxon>
        <taxon>Jeongeupia</taxon>
    </lineage>
</organism>
<dbReference type="Gene3D" id="3.30.450.20">
    <property type="entry name" value="PAS domain"/>
    <property type="match status" value="1"/>
</dbReference>
<dbReference type="InterPro" id="IPR003660">
    <property type="entry name" value="HAMP_dom"/>
</dbReference>
<protein>
    <submittedName>
        <fullName evidence="4">Metal-dependent phosphohydrolase</fullName>
    </submittedName>
</protein>
<dbReference type="SUPFAM" id="SSF103190">
    <property type="entry name" value="Sensory domain-like"/>
    <property type="match status" value="1"/>
</dbReference>
<keyword evidence="1" id="KW-1133">Transmembrane helix</keyword>
<dbReference type="InterPro" id="IPR029151">
    <property type="entry name" value="Sensor-like_sf"/>
</dbReference>
<proteinExistence type="predicted"/>
<evidence type="ECO:0000259" key="3">
    <source>
        <dbReference type="PROSITE" id="PS51832"/>
    </source>
</evidence>
<dbReference type="SMART" id="SM00471">
    <property type="entry name" value="HDc"/>
    <property type="match status" value="1"/>
</dbReference>